<dbReference type="Pfam" id="PF11213">
    <property type="entry name" value="DUF3006"/>
    <property type="match status" value="1"/>
</dbReference>
<organism evidence="2 3">
    <name type="scientific">Alkalicoccobacillus plakortidis</name>
    <dbReference type="NCBI Taxonomy" id="444060"/>
    <lineage>
        <taxon>Bacteria</taxon>
        <taxon>Bacillati</taxon>
        <taxon>Bacillota</taxon>
        <taxon>Bacilli</taxon>
        <taxon>Bacillales</taxon>
        <taxon>Bacillaceae</taxon>
        <taxon>Alkalicoccobacillus</taxon>
    </lineage>
</organism>
<feature type="region of interest" description="Disordered" evidence="1">
    <location>
        <begin position="68"/>
        <end position="87"/>
    </location>
</feature>
<dbReference type="Proteomes" id="UP001203665">
    <property type="component" value="Unassembled WGS sequence"/>
</dbReference>
<name>A0ABT0XPS5_9BACI</name>
<gene>
    <name evidence="2" type="ORF">NDM98_18625</name>
</gene>
<dbReference type="RefSeq" id="WP_251610829.1">
    <property type="nucleotide sequence ID" value="NZ_JAMQJY010000003.1"/>
</dbReference>
<evidence type="ECO:0000256" key="1">
    <source>
        <dbReference type="SAM" id="MobiDB-lite"/>
    </source>
</evidence>
<proteinExistence type="predicted"/>
<protein>
    <submittedName>
        <fullName evidence="2">DUF3006 domain-containing protein</fullName>
    </submittedName>
</protein>
<accession>A0ABT0XPS5</accession>
<dbReference type="InterPro" id="IPR021377">
    <property type="entry name" value="DUF3006"/>
</dbReference>
<evidence type="ECO:0000313" key="2">
    <source>
        <dbReference type="EMBL" id="MCM2677249.1"/>
    </source>
</evidence>
<reference evidence="2" key="1">
    <citation type="submission" date="2022-06" db="EMBL/GenBank/DDBJ databases">
        <title>Alkalicoccobacillus porphyridii sp. nov., isolated from a marine red alga, Porphyridium purpureum and reclassification of Shouchella plakortidis and Shouchella gibsonii as Alkalicoccobacillus plakortidis comb. nov. and Alkalicoccobacillus gibsonii comb. nov.</title>
        <authorList>
            <person name="Kim K.H."/>
            <person name="Lee J.K."/>
            <person name="Han D.M."/>
            <person name="Baek J.H."/>
            <person name="Jeon C.O."/>
        </authorList>
    </citation>
    <scope>NUCLEOTIDE SEQUENCE</scope>
    <source>
        <strain evidence="2">DSM 19153</strain>
    </source>
</reference>
<dbReference type="EMBL" id="JAMQJY010000003">
    <property type="protein sequence ID" value="MCM2677249.1"/>
    <property type="molecule type" value="Genomic_DNA"/>
</dbReference>
<comment type="caution">
    <text evidence="2">The sequence shown here is derived from an EMBL/GenBank/DDBJ whole genome shotgun (WGS) entry which is preliminary data.</text>
</comment>
<sequence length="87" mass="9946">MEKAVIDRFEDQDLAVLLVGQSEKEYNVSRNILPNEVKEGSHLLIVLEDGVISSATLDEEATLEASNRIQSKMDKLREMKKMKRRSK</sequence>
<keyword evidence="3" id="KW-1185">Reference proteome</keyword>
<evidence type="ECO:0000313" key="3">
    <source>
        <dbReference type="Proteomes" id="UP001203665"/>
    </source>
</evidence>